<evidence type="ECO:0000256" key="2">
    <source>
        <dbReference type="SAM" id="Phobius"/>
    </source>
</evidence>
<organism evidence="3 4">
    <name type="scientific">Paraburkholderia metrosideri</name>
    <dbReference type="NCBI Taxonomy" id="580937"/>
    <lineage>
        <taxon>Bacteria</taxon>
        <taxon>Pseudomonadati</taxon>
        <taxon>Pseudomonadota</taxon>
        <taxon>Betaproteobacteria</taxon>
        <taxon>Burkholderiales</taxon>
        <taxon>Burkholderiaceae</taxon>
        <taxon>Paraburkholderia</taxon>
    </lineage>
</organism>
<keyword evidence="2" id="KW-1133">Transmembrane helix</keyword>
<gene>
    <name evidence="3" type="ORF">PQQ63_10620</name>
</gene>
<dbReference type="Proteomes" id="UP001629432">
    <property type="component" value="Unassembled WGS sequence"/>
</dbReference>
<keyword evidence="2" id="KW-0472">Membrane</keyword>
<keyword evidence="4" id="KW-1185">Reference proteome</keyword>
<proteinExistence type="predicted"/>
<reference evidence="3 4" key="1">
    <citation type="journal article" date="2024" name="Chem. Sci.">
        <title>Discovery of megapolipeptins by genome mining of a Burkholderiales bacteria collection.</title>
        <authorList>
            <person name="Paulo B.S."/>
            <person name="Recchia M.J.J."/>
            <person name="Lee S."/>
            <person name="Fergusson C.H."/>
            <person name="Romanowski S.B."/>
            <person name="Hernandez A."/>
            <person name="Krull N."/>
            <person name="Liu D.Y."/>
            <person name="Cavanagh H."/>
            <person name="Bos A."/>
            <person name="Gray C.A."/>
            <person name="Murphy B.T."/>
            <person name="Linington R.G."/>
            <person name="Eustaquio A.S."/>
        </authorList>
    </citation>
    <scope>NUCLEOTIDE SEQUENCE [LARGE SCALE GENOMIC DNA]</scope>
    <source>
        <strain evidence="3 4">RL17-338-BIC-A</strain>
    </source>
</reference>
<feature type="region of interest" description="Disordered" evidence="1">
    <location>
        <begin position="33"/>
        <end position="81"/>
    </location>
</feature>
<evidence type="ECO:0000313" key="4">
    <source>
        <dbReference type="Proteomes" id="UP001629432"/>
    </source>
</evidence>
<keyword evidence="2" id="KW-0812">Transmembrane</keyword>
<sequence length="81" mass="8908">MFFALSADWWSWSFGAGLSFIFLWLISVPAVRGERQHSGGKRKGNAIGARGRRTGAAQAQENNGISAVDMQKTALPRETKR</sequence>
<accession>A0ABW9DQ03</accession>
<dbReference type="EMBL" id="JAQQCF010000007">
    <property type="protein sequence ID" value="MFM0637145.1"/>
    <property type="molecule type" value="Genomic_DNA"/>
</dbReference>
<feature type="transmembrane region" description="Helical" evidence="2">
    <location>
        <begin position="12"/>
        <end position="31"/>
    </location>
</feature>
<dbReference type="RefSeq" id="WP_408335542.1">
    <property type="nucleotide sequence ID" value="NZ_JAQQCF010000007.1"/>
</dbReference>
<comment type="caution">
    <text evidence="3">The sequence shown here is derived from an EMBL/GenBank/DDBJ whole genome shotgun (WGS) entry which is preliminary data.</text>
</comment>
<evidence type="ECO:0000256" key="1">
    <source>
        <dbReference type="SAM" id="MobiDB-lite"/>
    </source>
</evidence>
<protein>
    <submittedName>
        <fullName evidence="3">Uncharacterized protein</fullName>
    </submittedName>
</protein>
<feature type="compositionally biased region" description="Low complexity" evidence="1">
    <location>
        <begin position="46"/>
        <end position="59"/>
    </location>
</feature>
<evidence type="ECO:0000313" key="3">
    <source>
        <dbReference type="EMBL" id="MFM0637145.1"/>
    </source>
</evidence>
<name>A0ABW9DQ03_9BURK</name>